<proteinExistence type="inferred from homology"/>
<dbReference type="NCBIfam" id="TIGR01788">
    <property type="entry name" value="Glu-decarb-GAD"/>
    <property type="match status" value="1"/>
</dbReference>
<dbReference type="SUPFAM" id="SSF53383">
    <property type="entry name" value="PLP-dependent transferases"/>
    <property type="match status" value="1"/>
</dbReference>
<dbReference type="PANTHER" id="PTHR43321">
    <property type="entry name" value="GLUTAMATE DECARBOXYLASE"/>
    <property type="match status" value="1"/>
</dbReference>
<evidence type="ECO:0000313" key="9">
    <source>
        <dbReference type="EMBL" id="GAA5115671.1"/>
    </source>
</evidence>
<dbReference type="InterPro" id="IPR002129">
    <property type="entry name" value="PyrdxlP-dep_de-COase"/>
</dbReference>
<reference evidence="10" key="1">
    <citation type="journal article" date="2019" name="Int. J. Syst. Evol. Microbiol.">
        <title>The Global Catalogue of Microorganisms (GCM) 10K type strain sequencing project: providing services to taxonomists for standard genome sequencing and annotation.</title>
        <authorList>
            <consortium name="The Broad Institute Genomics Platform"/>
            <consortium name="The Broad Institute Genome Sequencing Center for Infectious Disease"/>
            <person name="Wu L."/>
            <person name="Ma J."/>
        </authorList>
    </citation>
    <scope>NUCLEOTIDE SEQUENCE [LARGE SCALE GENOMIC DNA]</scope>
    <source>
        <strain evidence="10">JCM 18302</strain>
    </source>
</reference>
<comment type="cofactor">
    <cofactor evidence="1 7">
        <name>pyridoxal 5'-phosphate</name>
        <dbReference type="ChEBI" id="CHEBI:597326"/>
    </cofactor>
</comment>
<dbReference type="Proteomes" id="UP001500804">
    <property type="component" value="Unassembled WGS sequence"/>
</dbReference>
<dbReference type="EMBL" id="BAABJO010000004">
    <property type="protein sequence ID" value="GAA5115671.1"/>
    <property type="molecule type" value="Genomic_DNA"/>
</dbReference>
<evidence type="ECO:0000256" key="6">
    <source>
        <dbReference type="ARBA" id="ARBA00048868"/>
    </source>
</evidence>
<dbReference type="InterPro" id="IPR015424">
    <property type="entry name" value="PyrdxlP-dep_Trfase"/>
</dbReference>
<keyword evidence="10" id="KW-1185">Reference proteome</keyword>
<sequence length="475" mass="52293">MAKHHTARGVDAPVSVNPMFARSGEVAAVPRHRLPEGPMDPATAYQIVHDHLMLDGNARLNLATFVTTWMEPEADRLMAECFDKNMIDKDEYPQTAELEARCVNMLAALWHAPASGSQAVGCSTIGSSEAAMFAGLALKRRWQQRRRAAGADTARPNLVMGINVQVCWDKFCNYFEVEPRFAPMEGERFHLGAEQAVRLCDENTIGVVAVLGSTFDGSYEPVAEITAALDDLRSRTGLDVPVHVDGASGGMVAPFLDPDLRWDFRLPRVASINTSGHKYGLVYPGVGWVLWRDAEALPDELIFKVNYLGGEMPTLALNFSRPGGQVVAQYYTFLRLGWDGFRQVQQECRDVATYTSARLAELGPFRLLTRGDELPVFACTLHDDVTGFSVFDVSAGLRERGWQVPAYTFPANREDLAVLRVVVRNGTGRELVDLLLDDVARLLPRLQRQSAPARGADAAGFDHASAHRLNAPTAR</sequence>
<gene>
    <name evidence="9" type="ORF">GCM10023320_14880</name>
</gene>
<comment type="caution">
    <text evidence="9">The sequence shown here is derived from an EMBL/GenBank/DDBJ whole genome shotgun (WGS) entry which is preliminary data.</text>
</comment>
<keyword evidence="8" id="KW-0210">Decarboxylase</keyword>
<comment type="similarity">
    <text evidence="2 7">Belongs to the group II decarboxylase family.</text>
</comment>
<dbReference type="Gene3D" id="4.10.280.50">
    <property type="match status" value="1"/>
</dbReference>
<evidence type="ECO:0000256" key="4">
    <source>
        <dbReference type="ARBA" id="ARBA00022898"/>
    </source>
</evidence>
<dbReference type="PANTHER" id="PTHR43321:SF3">
    <property type="entry name" value="GLUTAMATE DECARBOXYLASE"/>
    <property type="match status" value="1"/>
</dbReference>
<evidence type="ECO:0000256" key="5">
    <source>
        <dbReference type="ARBA" id="ARBA00023239"/>
    </source>
</evidence>
<dbReference type="InterPro" id="IPR015421">
    <property type="entry name" value="PyrdxlP-dep_Trfase_major"/>
</dbReference>
<dbReference type="Gene3D" id="3.90.1150.160">
    <property type="match status" value="1"/>
</dbReference>
<evidence type="ECO:0000256" key="8">
    <source>
        <dbReference type="RuleBase" id="RU361171"/>
    </source>
</evidence>
<dbReference type="RefSeq" id="WP_425570473.1">
    <property type="nucleotide sequence ID" value="NZ_BAABJO010000004.1"/>
</dbReference>
<evidence type="ECO:0000256" key="7">
    <source>
        <dbReference type="RuleBase" id="RU000382"/>
    </source>
</evidence>
<evidence type="ECO:0000256" key="2">
    <source>
        <dbReference type="ARBA" id="ARBA00009533"/>
    </source>
</evidence>
<accession>A0ABP9NHP5</accession>
<organism evidence="9 10">
    <name type="scientific">Pseudonocardia adelaidensis</name>
    <dbReference type="NCBI Taxonomy" id="648754"/>
    <lineage>
        <taxon>Bacteria</taxon>
        <taxon>Bacillati</taxon>
        <taxon>Actinomycetota</taxon>
        <taxon>Actinomycetes</taxon>
        <taxon>Pseudonocardiales</taxon>
        <taxon>Pseudonocardiaceae</taxon>
        <taxon>Pseudonocardia</taxon>
    </lineage>
</organism>
<dbReference type="Pfam" id="PF00282">
    <property type="entry name" value="Pyridoxal_deC"/>
    <property type="match status" value="1"/>
</dbReference>
<keyword evidence="5 7" id="KW-0456">Lyase</keyword>
<evidence type="ECO:0000313" key="10">
    <source>
        <dbReference type="Proteomes" id="UP001500804"/>
    </source>
</evidence>
<dbReference type="InterPro" id="IPR010107">
    <property type="entry name" value="Glutamate_decarboxylase"/>
</dbReference>
<dbReference type="Gene3D" id="3.40.640.10">
    <property type="entry name" value="Type I PLP-dependent aspartate aminotransferase-like (Major domain)"/>
    <property type="match status" value="1"/>
</dbReference>
<dbReference type="EC" id="4.1.1.15" evidence="3 8"/>
<evidence type="ECO:0000256" key="3">
    <source>
        <dbReference type="ARBA" id="ARBA00012421"/>
    </source>
</evidence>
<evidence type="ECO:0000256" key="1">
    <source>
        <dbReference type="ARBA" id="ARBA00001933"/>
    </source>
</evidence>
<keyword evidence="4 7" id="KW-0663">Pyridoxal phosphate</keyword>
<comment type="catalytic activity">
    <reaction evidence="6 8">
        <text>L-glutamate + H(+) = 4-aminobutanoate + CO2</text>
        <dbReference type="Rhea" id="RHEA:17785"/>
        <dbReference type="ChEBI" id="CHEBI:15378"/>
        <dbReference type="ChEBI" id="CHEBI:16526"/>
        <dbReference type="ChEBI" id="CHEBI:29985"/>
        <dbReference type="ChEBI" id="CHEBI:59888"/>
        <dbReference type="EC" id="4.1.1.15"/>
    </reaction>
</comment>
<name>A0ABP9NHP5_9PSEU</name>
<protein>
    <recommendedName>
        <fullName evidence="3 8">Glutamate decarboxylase</fullName>
        <ecNumber evidence="3 8">4.1.1.15</ecNumber>
    </recommendedName>
</protein>